<feature type="domain" description="DUF1995" evidence="1">
    <location>
        <begin position="75"/>
        <end position="265"/>
    </location>
</feature>
<gene>
    <name evidence="2" type="ORF">RMAR00112_LOCUS26744</name>
</gene>
<dbReference type="InterPro" id="IPR018962">
    <property type="entry name" value="DUF1995"/>
</dbReference>
<organism evidence="2">
    <name type="scientific">Rhodosorus marinus</name>
    <dbReference type="NCBI Taxonomy" id="101924"/>
    <lineage>
        <taxon>Eukaryota</taxon>
        <taxon>Rhodophyta</taxon>
        <taxon>Stylonematophyceae</taxon>
        <taxon>Stylonematales</taxon>
        <taxon>Stylonemataceae</taxon>
        <taxon>Rhodosorus</taxon>
    </lineage>
</organism>
<protein>
    <recommendedName>
        <fullName evidence="1">DUF1995 domain-containing protein</fullName>
    </recommendedName>
</protein>
<dbReference type="AlphaFoldDB" id="A0A7S3A3M1"/>
<reference evidence="2" key="1">
    <citation type="submission" date="2021-01" db="EMBL/GenBank/DDBJ databases">
        <authorList>
            <person name="Corre E."/>
            <person name="Pelletier E."/>
            <person name="Niang G."/>
            <person name="Scheremetjew M."/>
            <person name="Finn R."/>
            <person name="Kale V."/>
            <person name="Holt S."/>
            <person name="Cochrane G."/>
            <person name="Meng A."/>
            <person name="Brown T."/>
            <person name="Cohen L."/>
        </authorList>
    </citation>
    <scope>NUCLEOTIDE SEQUENCE</scope>
    <source>
        <strain evidence="2">CCMP 769</strain>
    </source>
</reference>
<evidence type="ECO:0000313" key="2">
    <source>
        <dbReference type="EMBL" id="CAE0058679.1"/>
    </source>
</evidence>
<sequence>MELSFVTKPGATVHRKGGRSVLSLGRGHKIRTMKMTRIEARLDAESVSEEDIKNAKELIHKWQNPPEEEYPTWLPQTIEYSVRCAQQATAFALMDSVTRISVDLPLGRTRKDGLKWSTLEQCLHESSVLAPHYCQAFKGASIRLILAAEPLGRSVEWLQSLQTLDEAAQNPSSDEFDIVIIASATRGDDEKVSKIVTECSRDTAIVLFNCFLDANLGEVSPSEQFTPVYICRRYEGGAVLLLGHGRQWDCFAELSIFEFEHVSRTSPEWRPSSQNLKTALQADGITFDPLTRYYNSNLDLKSAGFWPFMIICFSEVLPLDESILPEPKPKPTKKRFGFF</sequence>
<dbReference type="Pfam" id="PF09353">
    <property type="entry name" value="DUF1995"/>
    <property type="match status" value="1"/>
</dbReference>
<name>A0A7S3A3M1_9RHOD</name>
<accession>A0A7S3A3M1</accession>
<proteinExistence type="predicted"/>
<dbReference type="EMBL" id="HBHW01034766">
    <property type="protein sequence ID" value="CAE0058679.1"/>
    <property type="molecule type" value="Transcribed_RNA"/>
</dbReference>
<evidence type="ECO:0000259" key="1">
    <source>
        <dbReference type="Pfam" id="PF09353"/>
    </source>
</evidence>